<keyword evidence="1" id="KW-0479">Metal-binding</keyword>
<evidence type="ECO:0000256" key="2">
    <source>
        <dbReference type="ARBA" id="ARBA00023004"/>
    </source>
</evidence>
<evidence type="ECO:0000313" key="5">
    <source>
        <dbReference type="EMBL" id="XFO72759.1"/>
    </source>
</evidence>
<accession>A0ABZ3J340</accession>
<dbReference type="InterPro" id="IPR017896">
    <property type="entry name" value="4Fe4S_Fe-S-bd"/>
</dbReference>
<keyword evidence="2" id="KW-0408">Iron</keyword>
<dbReference type="Pfam" id="PF12838">
    <property type="entry name" value="Fer4_7"/>
    <property type="match status" value="1"/>
</dbReference>
<keyword evidence="6" id="KW-1185">Reference proteome</keyword>
<evidence type="ECO:0000259" key="4">
    <source>
        <dbReference type="PROSITE" id="PS51379"/>
    </source>
</evidence>
<dbReference type="EMBL" id="CP155571">
    <property type="protein sequence ID" value="XFO72759.1"/>
    <property type="molecule type" value="Genomic_DNA"/>
</dbReference>
<feature type="domain" description="4Fe-4S ferredoxin-type" evidence="4">
    <location>
        <begin position="59"/>
        <end position="88"/>
    </location>
</feature>
<dbReference type="PROSITE" id="PS00198">
    <property type="entry name" value="4FE4S_FER_1"/>
    <property type="match status" value="1"/>
</dbReference>
<name>A0ABZ3J340_SPOA4</name>
<keyword evidence="3" id="KW-0411">Iron-sulfur</keyword>
<dbReference type="RefSeq" id="WP_093791420.1">
    <property type="nucleotide sequence ID" value="NZ_CP155571.1"/>
</dbReference>
<evidence type="ECO:0000313" key="6">
    <source>
        <dbReference type="Proteomes" id="UP000216052"/>
    </source>
</evidence>
<proteinExistence type="predicted"/>
<organism evidence="5 6">
    <name type="scientific">Sporomusa acidovorans (strain ATCC 49682 / DSM 3132 / Mol)</name>
    <dbReference type="NCBI Taxonomy" id="1123286"/>
    <lineage>
        <taxon>Bacteria</taxon>
        <taxon>Bacillati</taxon>
        <taxon>Bacillota</taxon>
        <taxon>Negativicutes</taxon>
        <taxon>Selenomonadales</taxon>
        <taxon>Sporomusaceae</taxon>
        <taxon>Sporomusa</taxon>
    </lineage>
</organism>
<evidence type="ECO:0000256" key="1">
    <source>
        <dbReference type="ARBA" id="ARBA00022723"/>
    </source>
</evidence>
<dbReference type="PROSITE" id="PS51379">
    <property type="entry name" value="4FE4S_FER_2"/>
    <property type="match status" value="2"/>
</dbReference>
<evidence type="ECO:0000256" key="3">
    <source>
        <dbReference type="ARBA" id="ARBA00023014"/>
    </source>
</evidence>
<gene>
    <name evidence="5" type="primary">napF_1</name>
    <name evidence="5" type="ORF">SPACI_028120</name>
</gene>
<protein>
    <submittedName>
        <fullName evidence="5">Ferredoxin-type protein NapF</fullName>
    </submittedName>
</protein>
<dbReference type="InterPro" id="IPR017900">
    <property type="entry name" value="4Fe4S_Fe_S_CS"/>
</dbReference>
<reference evidence="5" key="1">
    <citation type="submission" date="2024-05" db="EMBL/GenBank/DDBJ databases">
        <title>Isolation and characterization of Sporomusa carbonis sp. nov., a carboxydotrophic hydrogenogen in the genus of Sporomusa isolated from a charcoal burning pile.</title>
        <authorList>
            <person name="Boeer T."/>
            <person name="Rosenbaum F."/>
            <person name="Eysell L."/>
            <person name="Mueller V."/>
            <person name="Daniel R."/>
            <person name="Poehlein A."/>
        </authorList>
    </citation>
    <scope>NUCLEOTIDE SEQUENCE [LARGE SCALE GENOMIC DNA]</scope>
    <source>
        <strain evidence="5">DSM 3132</strain>
    </source>
</reference>
<dbReference type="Proteomes" id="UP000216052">
    <property type="component" value="Chromosome"/>
</dbReference>
<dbReference type="SUPFAM" id="SSF54862">
    <property type="entry name" value="4Fe-4S ferredoxins"/>
    <property type="match status" value="1"/>
</dbReference>
<sequence>MLEQTGIPTTDKISAVLPVMERLNKGPIAIFECFQNIPCNPCVDACPQGAISIGADINERPVLDESKCNGCGICITHCPGLSIFVIDYAYAPDTALIKLPYEYWPLPATGETVDALNRQGKAVAAAEIVRVQQNKNKTNVVWVSVPKALIMEVRGIALRKEG</sequence>
<dbReference type="Gene3D" id="3.30.70.20">
    <property type="match status" value="1"/>
</dbReference>
<feature type="domain" description="4Fe-4S ferredoxin-type" evidence="4">
    <location>
        <begin position="26"/>
        <end position="56"/>
    </location>
</feature>